<dbReference type="EMBL" id="JADZLT010000049">
    <property type="protein sequence ID" value="MBH0237670.1"/>
    <property type="molecule type" value="Genomic_DNA"/>
</dbReference>
<proteinExistence type="predicted"/>
<evidence type="ECO:0000313" key="1">
    <source>
        <dbReference type="EMBL" id="MBH0237670.1"/>
    </source>
</evidence>
<sequence length="378" mass="41855">MTVFQIVQNGNHVELATSKGVVTYDVDGVDLPKLTDLSFAVWHLLPRAMLRRGGYDIHIAGPVDPLVIANAVRFSRTFEMWVPSKFREVQITADAVPAPAPRQPGELVCYSGGVDSTHMLLRLGRRETETTALTVHGMDYRTANIDGFNRLIARNAPLLARQNYRQITLRSNAGLIAKGYHGWGLALAGHIFLLSGLFGSARFAADCTQEMDLASHPWGMNHVTNRYLRGSRMVMESLCDDVSRCEKVVEIAKDDLALRTISFCGVREARPDNCGLCVKCLRTKAIFAGMLGEIPQIYRAEGLTEAMMDTVDWTVMPEWPVFIDLYQNVRAAGGLDRVPGIRRWVDKIRATNAAEAARHIEAGRPVPTVAPQAELVKD</sequence>
<comment type="caution">
    <text evidence="1">The sequence shown here is derived from an EMBL/GenBank/DDBJ whole genome shotgun (WGS) entry which is preliminary data.</text>
</comment>
<dbReference type="Proteomes" id="UP000631694">
    <property type="component" value="Unassembled WGS sequence"/>
</dbReference>
<gene>
    <name evidence="1" type="ORF">I5731_07555</name>
</gene>
<protein>
    <submittedName>
        <fullName evidence="1">Uncharacterized protein</fullName>
    </submittedName>
</protein>
<accession>A0A931MY64</accession>
<evidence type="ECO:0000313" key="2">
    <source>
        <dbReference type="Proteomes" id="UP000631694"/>
    </source>
</evidence>
<dbReference type="RefSeq" id="WP_197310756.1">
    <property type="nucleotide sequence ID" value="NZ_JADZLT010000049.1"/>
</dbReference>
<reference evidence="1" key="1">
    <citation type="submission" date="2020-12" db="EMBL/GenBank/DDBJ databases">
        <title>Methylobrevis albus sp. nov., isolated from fresh water lack sediment.</title>
        <authorList>
            <person name="Zou Q."/>
        </authorList>
    </citation>
    <scope>NUCLEOTIDE SEQUENCE</scope>
    <source>
        <strain evidence="1">L22</strain>
    </source>
</reference>
<name>A0A931MY64_9HYPH</name>
<keyword evidence="2" id="KW-1185">Reference proteome</keyword>
<dbReference type="AlphaFoldDB" id="A0A931MY64"/>
<organism evidence="1 2">
    <name type="scientific">Methylobrevis albus</name>
    <dbReference type="NCBI Taxonomy" id="2793297"/>
    <lineage>
        <taxon>Bacteria</taxon>
        <taxon>Pseudomonadati</taxon>
        <taxon>Pseudomonadota</taxon>
        <taxon>Alphaproteobacteria</taxon>
        <taxon>Hyphomicrobiales</taxon>
        <taxon>Pleomorphomonadaceae</taxon>
        <taxon>Methylobrevis</taxon>
    </lineage>
</organism>